<dbReference type="EMBL" id="CP053746">
    <property type="protein sequence ID" value="QKF52071.1"/>
    <property type="molecule type" value="Genomic_DNA"/>
</dbReference>
<accession>A0A6M8MQS8</accession>
<name>A0A6M8MQS8_9PSED</name>
<reference evidence="2" key="1">
    <citation type="submission" date="2019-12" db="EMBL/GenBank/DDBJ databases">
        <title>Endophytic bacteria associated with Panax ginseng seedlings.</title>
        <authorList>
            <person name="Park J.M."/>
            <person name="Shin R."/>
            <person name="Jo S.H."/>
        </authorList>
    </citation>
    <scope>NUCLEOTIDE SEQUENCE [LARGE SCALE GENOMIC DNA]</scope>
    <source>
        <strain evidence="2">PgKB30</strain>
    </source>
</reference>
<keyword evidence="2" id="KW-1185">Reference proteome</keyword>
<gene>
    <name evidence="1" type="ORF">FX982_03052</name>
</gene>
<dbReference type="AlphaFoldDB" id="A0A6M8MQS8"/>
<dbReference type="RefSeq" id="WP_172611479.1">
    <property type="nucleotide sequence ID" value="NZ_CP053746.1"/>
</dbReference>
<dbReference type="Proteomes" id="UP000501989">
    <property type="component" value="Chromosome"/>
</dbReference>
<organism evidence="1 2">
    <name type="scientific">Pseudomonas graminis</name>
    <dbReference type="NCBI Taxonomy" id="158627"/>
    <lineage>
        <taxon>Bacteria</taxon>
        <taxon>Pseudomonadati</taxon>
        <taxon>Pseudomonadota</taxon>
        <taxon>Gammaproteobacteria</taxon>
        <taxon>Pseudomonadales</taxon>
        <taxon>Pseudomonadaceae</taxon>
        <taxon>Pseudomonas</taxon>
    </lineage>
</organism>
<sequence>MSVVKIGKHFRTVMPNGMVQLVAPSENTDGLVIQTASINPASGFVNLYASLTPPASIGDLNTRMIFNGNGNGVSGVNSQVEMPNPLFIPAGMGLWVTSGSWGSTAVTGSLAITWDVVAA</sequence>
<protein>
    <submittedName>
        <fullName evidence="1">Uncharacterized protein</fullName>
    </submittedName>
</protein>
<proteinExistence type="predicted"/>
<evidence type="ECO:0000313" key="1">
    <source>
        <dbReference type="EMBL" id="QKF52071.1"/>
    </source>
</evidence>
<dbReference type="KEGG" id="pgg:FX982_03052"/>
<evidence type="ECO:0000313" key="2">
    <source>
        <dbReference type="Proteomes" id="UP000501989"/>
    </source>
</evidence>